<dbReference type="EMBL" id="JAAOAK010000300">
    <property type="protein sequence ID" value="KAF5675911.1"/>
    <property type="molecule type" value="Genomic_DNA"/>
</dbReference>
<feature type="transmembrane region" description="Helical" evidence="2">
    <location>
        <begin position="129"/>
        <end position="149"/>
    </location>
</feature>
<dbReference type="Proteomes" id="UP000562682">
    <property type="component" value="Unassembled WGS sequence"/>
</dbReference>
<protein>
    <submittedName>
        <fullName evidence="3">Uncharacterized protein</fullName>
    </submittedName>
</protein>
<gene>
    <name evidence="3" type="ORF">FDENT_9628</name>
</gene>
<evidence type="ECO:0000313" key="4">
    <source>
        <dbReference type="Proteomes" id="UP000562682"/>
    </source>
</evidence>
<feature type="transmembrane region" description="Helical" evidence="2">
    <location>
        <begin position="95"/>
        <end position="117"/>
    </location>
</feature>
<feature type="transmembrane region" description="Helical" evidence="2">
    <location>
        <begin position="47"/>
        <end position="75"/>
    </location>
</feature>
<keyword evidence="2" id="KW-0812">Transmembrane</keyword>
<evidence type="ECO:0000256" key="1">
    <source>
        <dbReference type="SAM" id="MobiDB-lite"/>
    </source>
</evidence>
<evidence type="ECO:0000256" key="2">
    <source>
        <dbReference type="SAM" id="Phobius"/>
    </source>
</evidence>
<sequence length="247" mass="27902">MLLITTTSNCHASTAHTVPSSLNSRNALTMSFIQNSLTIGDYSIRCVLLLFEIAGLLAIFFGIPSSFVYFAWFTQQQLWPAISSSGDSMVESREAFSTLVLNAGYSLIVIWGIIPYFSLRESLSHRFRTCTAVIFLLNSAMLTVLDLRLELFMRTWWFQFESIKHVYLAKHCQAIAVFLCVLLGLGLLLLQLLVYYTMVYGTLKVPRVLRQVLEDTKRLLERCQIGRSGGSGDSPETQKIMDSEVWS</sequence>
<reference evidence="3 4" key="1">
    <citation type="submission" date="2020-05" db="EMBL/GenBank/DDBJ databases">
        <title>Identification and distribution of gene clusters putatively required for synthesis of sphingolipid metabolism inhibitors in phylogenetically diverse species of the filamentous fungus Fusarium.</title>
        <authorList>
            <person name="Kim H.-S."/>
            <person name="Busman M."/>
            <person name="Brown D.W."/>
            <person name="Divon H."/>
            <person name="Uhlig S."/>
            <person name="Proctor R.H."/>
        </authorList>
    </citation>
    <scope>NUCLEOTIDE SEQUENCE [LARGE SCALE GENOMIC DNA]</scope>
    <source>
        <strain evidence="3 4">NRRL 25311</strain>
    </source>
</reference>
<proteinExistence type="predicted"/>
<name>A0A8H5TRG5_9HYPO</name>
<keyword evidence="2" id="KW-1133">Transmembrane helix</keyword>
<feature type="region of interest" description="Disordered" evidence="1">
    <location>
        <begin position="225"/>
        <end position="247"/>
    </location>
</feature>
<keyword evidence="4" id="KW-1185">Reference proteome</keyword>
<comment type="caution">
    <text evidence="3">The sequence shown here is derived from an EMBL/GenBank/DDBJ whole genome shotgun (WGS) entry which is preliminary data.</text>
</comment>
<evidence type="ECO:0000313" key="3">
    <source>
        <dbReference type="EMBL" id="KAF5675911.1"/>
    </source>
</evidence>
<feature type="transmembrane region" description="Helical" evidence="2">
    <location>
        <begin position="174"/>
        <end position="197"/>
    </location>
</feature>
<accession>A0A8H5TRG5</accession>
<dbReference type="AlphaFoldDB" id="A0A8H5TRG5"/>
<keyword evidence="2" id="KW-0472">Membrane</keyword>
<organism evidence="3 4">
    <name type="scientific">Fusarium denticulatum</name>
    <dbReference type="NCBI Taxonomy" id="48507"/>
    <lineage>
        <taxon>Eukaryota</taxon>
        <taxon>Fungi</taxon>
        <taxon>Dikarya</taxon>
        <taxon>Ascomycota</taxon>
        <taxon>Pezizomycotina</taxon>
        <taxon>Sordariomycetes</taxon>
        <taxon>Hypocreomycetidae</taxon>
        <taxon>Hypocreales</taxon>
        <taxon>Nectriaceae</taxon>
        <taxon>Fusarium</taxon>
        <taxon>Fusarium fujikuroi species complex</taxon>
    </lineage>
</organism>